<reference evidence="9 10" key="1">
    <citation type="submission" date="2018-09" db="EMBL/GenBank/DDBJ databases">
        <title>Streptomyces sp. nov. DS1-2, an endophytic actinomycete isolated from roots of Dendrobium scabrilingue.</title>
        <authorList>
            <person name="Kuncharoen N."/>
            <person name="Kudo T."/>
            <person name="Ohkuma M."/>
            <person name="Yuki M."/>
            <person name="Tanasupawat S."/>
        </authorList>
    </citation>
    <scope>NUCLEOTIDE SEQUENCE [LARGE SCALE GENOMIC DNA]</scope>
    <source>
        <strain evidence="7 10">AZ1-7</strain>
        <strain evidence="8 9">DS1-2</strain>
    </source>
</reference>
<comment type="similarity">
    <text evidence="1">Belongs to the glycosyltransferase 28 family.</text>
</comment>
<evidence type="ECO:0000259" key="6">
    <source>
        <dbReference type="Pfam" id="PF21036"/>
    </source>
</evidence>
<dbReference type="PANTHER" id="PTHR48050">
    <property type="entry name" value="STEROL 3-BETA-GLUCOSYLTRANSFERASE"/>
    <property type="match status" value="1"/>
</dbReference>
<feature type="domain" description="Erythromycin biosynthesis protein CIII-like C-terminal" evidence="5">
    <location>
        <begin position="271"/>
        <end position="416"/>
    </location>
</feature>
<evidence type="ECO:0000313" key="7">
    <source>
        <dbReference type="EMBL" id="RKN04700.1"/>
    </source>
</evidence>
<dbReference type="PANTHER" id="PTHR48050:SF13">
    <property type="entry name" value="STEROL 3-BETA-GLUCOSYLTRANSFERASE UGT80A2"/>
    <property type="match status" value="1"/>
</dbReference>
<dbReference type="AlphaFoldDB" id="A0A3A9VVC2"/>
<dbReference type="SUPFAM" id="SSF53756">
    <property type="entry name" value="UDP-Glycosyltransferase/glycogen phosphorylase"/>
    <property type="match status" value="1"/>
</dbReference>
<dbReference type="GO" id="GO:0017000">
    <property type="term" value="P:antibiotic biosynthetic process"/>
    <property type="evidence" value="ECO:0007669"/>
    <property type="project" value="UniProtKB-KW"/>
</dbReference>
<dbReference type="FunFam" id="3.40.50.2000:FF:000072">
    <property type="entry name" value="Glycosyl transferase"/>
    <property type="match status" value="1"/>
</dbReference>
<gene>
    <name evidence="8" type="ORF">D7318_27055</name>
    <name evidence="7" type="ORF">D7319_27650</name>
</gene>
<evidence type="ECO:0000256" key="3">
    <source>
        <dbReference type="ARBA" id="ARBA00022679"/>
    </source>
</evidence>
<evidence type="ECO:0000259" key="5">
    <source>
        <dbReference type="Pfam" id="PF06722"/>
    </source>
</evidence>
<evidence type="ECO:0000256" key="1">
    <source>
        <dbReference type="ARBA" id="ARBA00006962"/>
    </source>
</evidence>
<proteinExistence type="inferred from homology"/>
<evidence type="ECO:0000256" key="2">
    <source>
        <dbReference type="ARBA" id="ARBA00022676"/>
    </source>
</evidence>
<comment type="caution">
    <text evidence="7">The sequence shown here is derived from an EMBL/GenBank/DDBJ whole genome shotgun (WGS) entry which is preliminary data.</text>
</comment>
<dbReference type="Proteomes" id="UP000268652">
    <property type="component" value="Unassembled WGS sequence"/>
</dbReference>
<dbReference type="CDD" id="cd03784">
    <property type="entry name" value="GT1_Gtf-like"/>
    <property type="match status" value="1"/>
</dbReference>
<dbReference type="GO" id="GO:0008194">
    <property type="term" value="F:UDP-glycosyltransferase activity"/>
    <property type="evidence" value="ECO:0007669"/>
    <property type="project" value="InterPro"/>
</dbReference>
<dbReference type="Pfam" id="PF21036">
    <property type="entry name" value="EryCIII-like_N"/>
    <property type="match status" value="1"/>
</dbReference>
<dbReference type="InterPro" id="IPR048284">
    <property type="entry name" value="EryCIII-like_N"/>
</dbReference>
<evidence type="ECO:0000313" key="9">
    <source>
        <dbReference type="Proteomes" id="UP000268652"/>
    </source>
</evidence>
<dbReference type="EMBL" id="RBDY01000031">
    <property type="protein sequence ID" value="RKN15632.1"/>
    <property type="molecule type" value="Genomic_DNA"/>
</dbReference>
<name>A0A3A9VVC2_9ACTN</name>
<keyword evidence="2" id="KW-0328">Glycosyltransferase</keyword>
<keyword evidence="9" id="KW-1185">Reference proteome</keyword>
<sequence length="423" mass="46276">MRVLFATVSEDAHFFNLVPMAWAARAAGHDVIVASHPAGAESIVRAGLPAVAVGSDHNLYEILAQYAGSAEEQEGKAVDPYTLPDEYRSWEFFQGYYGAMVHIAYGLLNDPMVDGLVEFAEEWRPDLVIWDHTTYAGPVAAKVVGAAHGRLLWGPDVWSPMRDRFLKLKAEQPEGADFDPMRAWLEPILERHGAEFGEELISGQFTLHHQPPSLRAGDSTTVDYGVQFVPYNGRAELPRWLREEKPTRPRVCLTLGRSLDRAGNDGGLVDKLIAAVDGLDIEVIATLGREQRESLTSVPENVRLVDYTALHQLLPTCEAIISHGGGTTLVTAMRYGVPQLIVPQVGMGECLYAAQTLEAAGAALHEAAHAATSESLREKVSRLVGEESFRRAAERLRDEIVATPSPAEVVPVLEKLAAEYRAV</sequence>
<keyword evidence="4" id="KW-0045">Antibiotic biosynthesis</keyword>
<evidence type="ECO:0000313" key="10">
    <source>
        <dbReference type="Proteomes" id="UP000275024"/>
    </source>
</evidence>
<evidence type="ECO:0000313" key="8">
    <source>
        <dbReference type="EMBL" id="RKN15632.1"/>
    </source>
</evidence>
<organism evidence="7 10">
    <name type="scientific">Streptomyces radicis</name>
    <dbReference type="NCBI Taxonomy" id="1750517"/>
    <lineage>
        <taxon>Bacteria</taxon>
        <taxon>Bacillati</taxon>
        <taxon>Actinomycetota</taxon>
        <taxon>Actinomycetes</taxon>
        <taxon>Kitasatosporales</taxon>
        <taxon>Streptomycetaceae</taxon>
        <taxon>Streptomyces</taxon>
    </lineage>
</organism>
<dbReference type="InterPro" id="IPR030953">
    <property type="entry name" value="Glycosyl_450act"/>
</dbReference>
<dbReference type="InterPro" id="IPR050426">
    <property type="entry name" value="Glycosyltransferase_28"/>
</dbReference>
<dbReference type="Pfam" id="PF06722">
    <property type="entry name" value="EryCIII-like_C"/>
    <property type="match status" value="1"/>
</dbReference>
<dbReference type="InterPro" id="IPR010610">
    <property type="entry name" value="EryCIII-like_C"/>
</dbReference>
<accession>A0A3A9VVC2</accession>
<protein>
    <submittedName>
        <fullName evidence="7">Activator-dependent family glycosyltransferase</fullName>
    </submittedName>
</protein>
<dbReference type="OrthoDB" id="3863369at2"/>
<keyword evidence="3 7" id="KW-0808">Transferase</keyword>
<dbReference type="InterPro" id="IPR002213">
    <property type="entry name" value="UDP_glucos_trans"/>
</dbReference>
<dbReference type="RefSeq" id="WP_120699848.1">
    <property type="nucleotide sequence ID" value="NZ_RBDX01000033.1"/>
</dbReference>
<dbReference type="NCBIfam" id="TIGR04516">
    <property type="entry name" value="glycosyl_450act"/>
    <property type="match status" value="1"/>
</dbReference>
<feature type="domain" description="Erythromycin biosynthesis protein CIII-like N-terminal" evidence="6">
    <location>
        <begin position="22"/>
        <end position="256"/>
    </location>
</feature>
<dbReference type="Proteomes" id="UP000275024">
    <property type="component" value="Unassembled WGS sequence"/>
</dbReference>
<evidence type="ECO:0000256" key="4">
    <source>
        <dbReference type="ARBA" id="ARBA00023194"/>
    </source>
</evidence>
<dbReference type="EMBL" id="RBDX01000033">
    <property type="protein sequence ID" value="RKN04700.1"/>
    <property type="molecule type" value="Genomic_DNA"/>
</dbReference>
<dbReference type="Gene3D" id="3.40.50.2000">
    <property type="entry name" value="Glycogen Phosphorylase B"/>
    <property type="match status" value="2"/>
</dbReference>
<dbReference type="GO" id="GO:0016758">
    <property type="term" value="F:hexosyltransferase activity"/>
    <property type="evidence" value="ECO:0007669"/>
    <property type="project" value="UniProtKB-ARBA"/>
</dbReference>